<dbReference type="InterPro" id="IPR013783">
    <property type="entry name" value="Ig-like_fold"/>
</dbReference>
<dbReference type="Proteomes" id="UP000580681">
    <property type="component" value="Unassembled WGS sequence"/>
</dbReference>
<reference evidence="3 4" key="1">
    <citation type="submission" date="2019-09" db="EMBL/GenBank/DDBJ databases">
        <title>Bird 10,000 Genomes (B10K) Project - Family phase.</title>
        <authorList>
            <person name="Zhang G."/>
        </authorList>
    </citation>
    <scope>NUCLEOTIDE SEQUENCE [LARGE SCALE GENOMIC DNA]</scope>
    <source>
        <strain evidence="3">B10K-DU-015-11</strain>
        <tissue evidence="3">Mixed tissue sample</tissue>
    </source>
</reference>
<dbReference type="SUPFAM" id="SSF48726">
    <property type="entry name" value="Immunoglobulin"/>
    <property type="match status" value="1"/>
</dbReference>
<gene>
    <name evidence="3" type="primary">Fcrl2_2</name>
    <name evidence="3" type="ORF">EMBFUC_R14932</name>
</gene>
<dbReference type="InterPro" id="IPR007110">
    <property type="entry name" value="Ig-like_dom"/>
</dbReference>
<accession>A0A7K4VRN2</accession>
<sequence length="120" mass="12865">LQLHHSGCYHCEGREVSLWSLSKLVTVTVHRVPLSGGSLSVQPPGGQVALRDCLVLICTVSTGTGPLSFSWHREGSGALLGTGLCLELCHVQDNDSGQYWCRVSNRDSMAESDSLNATIL</sequence>
<evidence type="ECO:0000259" key="2">
    <source>
        <dbReference type="PROSITE" id="PS50835"/>
    </source>
</evidence>
<name>A0A7K4VRN2_9EMBE</name>
<dbReference type="Pfam" id="PF00047">
    <property type="entry name" value="ig"/>
    <property type="match status" value="1"/>
</dbReference>
<dbReference type="Gene3D" id="2.60.40.10">
    <property type="entry name" value="Immunoglobulins"/>
    <property type="match status" value="1"/>
</dbReference>
<organism evidence="3 4">
    <name type="scientific">Emberiza fucata</name>
    <dbReference type="NCBI Taxonomy" id="337179"/>
    <lineage>
        <taxon>Eukaryota</taxon>
        <taxon>Metazoa</taxon>
        <taxon>Chordata</taxon>
        <taxon>Craniata</taxon>
        <taxon>Vertebrata</taxon>
        <taxon>Euteleostomi</taxon>
        <taxon>Archelosauria</taxon>
        <taxon>Archosauria</taxon>
        <taxon>Dinosauria</taxon>
        <taxon>Saurischia</taxon>
        <taxon>Theropoda</taxon>
        <taxon>Coelurosauria</taxon>
        <taxon>Aves</taxon>
        <taxon>Neognathae</taxon>
        <taxon>Neoaves</taxon>
        <taxon>Telluraves</taxon>
        <taxon>Australaves</taxon>
        <taxon>Passeriformes</taxon>
        <taxon>Passeroidea</taxon>
        <taxon>Fringillidae</taxon>
        <taxon>Emberizinae</taxon>
        <taxon>Emberizini</taxon>
        <taxon>Emberiza</taxon>
    </lineage>
</organism>
<evidence type="ECO:0000256" key="1">
    <source>
        <dbReference type="ARBA" id="ARBA00023319"/>
    </source>
</evidence>
<dbReference type="CDD" id="cd00096">
    <property type="entry name" value="Ig"/>
    <property type="match status" value="1"/>
</dbReference>
<evidence type="ECO:0000313" key="3">
    <source>
        <dbReference type="EMBL" id="NWR25139.1"/>
    </source>
</evidence>
<dbReference type="InterPro" id="IPR003599">
    <property type="entry name" value="Ig_sub"/>
</dbReference>
<dbReference type="InterPro" id="IPR013151">
    <property type="entry name" value="Immunoglobulin_dom"/>
</dbReference>
<feature type="non-terminal residue" evidence="3">
    <location>
        <position position="1"/>
    </location>
</feature>
<keyword evidence="1" id="KW-0393">Immunoglobulin domain</keyword>
<evidence type="ECO:0000313" key="4">
    <source>
        <dbReference type="Proteomes" id="UP000580681"/>
    </source>
</evidence>
<proteinExistence type="predicted"/>
<dbReference type="EMBL" id="VYZJ01002658">
    <property type="protein sequence ID" value="NWR25139.1"/>
    <property type="molecule type" value="Genomic_DNA"/>
</dbReference>
<dbReference type="SMART" id="SM00409">
    <property type="entry name" value="IG"/>
    <property type="match status" value="1"/>
</dbReference>
<feature type="domain" description="Ig-like" evidence="2">
    <location>
        <begin position="46"/>
        <end position="118"/>
    </location>
</feature>
<protein>
    <submittedName>
        <fullName evidence="3">FCRL2 protein</fullName>
    </submittedName>
</protein>
<dbReference type="AlphaFoldDB" id="A0A7K4VRN2"/>
<dbReference type="InterPro" id="IPR036179">
    <property type="entry name" value="Ig-like_dom_sf"/>
</dbReference>
<comment type="caution">
    <text evidence="3">The sequence shown here is derived from an EMBL/GenBank/DDBJ whole genome shotgun (WGS) entry which is preliminary data.</text>
</comment>
<dbReference type="PROSITE" id="PS50835">
    <property type="entry name" value="IG_LIKE"/>
    <property type="match status" value="1"/>
</dbReference>
<keyword evidence="4" id="KW-1185">Reference proteome</keyword>
<feature type="non-terminal residue" evidence="3">
    <location>
        <position position="120"/>
    </location>
</feature>